<evidence type="ECO:0000259" key="1">
    <source>
        <dbReference type="PROSITE" id="PS50883"/>
    </source>
</evidence>
<sequence>MARVDHPGCSRCQELPEVPTAGGVLYLWFPIAHILTKMEQIWKRRQWPLQVLPGMQGVCLTLTDQQRLDQCLVELQGCLTTKELEDTQALHLPNGGEPQLADCPRVMPLYRLVALSQANWLLDLLAENRLISHFQPIVNAAQPNQIFAQEALCRGLDTDDSLISPRRLLQTARAVDLLFRVDLEARKAAIQAAAHYRLTTPIFINFTPTAIYDPEFCLQSTVKLIDQAEIPHHNIVFEVTESEETEDVKHLQNILCFYREAGFRVALDDLGSGYSGLNLLHQLRPDFVKLDMELIRDVDRDEYKAMVTAKLLEVAQALEIKTIAEGIETAAELAWVQDHGADYVQGYFLARPCAPPRINLDIDSSVSD</sequence>
<keyword evidence="3" id="KW-1185">Reference proteome</keyword>
<dbReference type="RefSeq" id="WP_277867357.1">
    <property type="nucleotide sequence ID" value="NZ_JAKKUT010000002.1"/>
</dbReference>
<dbReference type="Pfam" id="PF00563">
    <property type="entry name" value="EAL"/>
    <property type="match status" value="1"/>
</dbReference>
<reference evidence="2" key="2">
    <citation type="submission" date="2022-01" db="EMBL/GenBank/DDBJ databases">
        <authorList>
            <person name="Zivanovic Y."/>
            <person name="Moreira D."/>
            <person name="Lopez-Garcia P."/>
        </authorList>
    </citation>
    <scope>NUCLEOTIDE SEQUENCE</scope>
    <source>
        <strain evidence="2">G9</strain>
    </source>
</reference>
<dbReference type="InterPro" id="IPR050706">
    <property type="entry name" value="Cyclic-di-GMP_PDE-like"/>
</dbReference>
<reference evidence="2" key="1">
    <citation type="journal article" date="2022" name="Genome Biol. Evol.">
        <title>A New Gene Family Diagnostic for Intracellular Biomineralization of Amorphous Ca Carbonates by Cyanobacteria.</title>
        <authorList>
            <person name="Benzerara K."/>
            <person name="Duprat E."/>
            <person name="Bitard-Feildel T."/>
            <person name="Caumes G."/>
            <person name="Cassier-Chauvat C."/>
            <person name="Chauvat F."/>
            <person name="Dezi M."/>
            <person name="Diop S.I."/>
            <person name="Gaschignard G."/>
            <person name="Gorgen S."/>
            <person name="Gugger M."/>
            <person name="Lopez-Garcia P."/>
            <person name="Millet M."/>
            <person name="Skouri-Panet F."/>
            <person name="Moreira D."/>
            <person name="Callebaut I."/>
        </authorList>
    </citation>
    <scope>NUCLEOTIDE SEQUENCE</scope>
    <source>
        <strain evidence="2">G9</strain>
    </source>
</reference>
<accession>A0ABT6F109</accession>
<name>A0ABT6F109_9SYNE</name>
<dbReference type="SUPFAM" id="SSF141868">
    <property type="entry name" value="EAL domain-like"/>
    <property type="match status" value="1"/>
</dbReference>
<protein>
    <submittedName>
        <fullName evidence="2">EAL domain-containing protein</fullName>
    </submittedName>
</protein>
<dbReference type="InterPro" id="IPR001633">
    <property type="entry name" value="EAL_dom"/>
</dbReference>
<organism evidence="2 3">
    <name type="scientific">Candidatus Synechococcus calcipolaris G9</name>
    <dbReference type="NCBI Taxonomy" id="1497997"/>
    <lineage>
        <taxon>Bacteria</taxon>
        <taxon>Bacillati</taxon>
        <taxon>Cyanobacteriota</taxon>
        <taxon>Cyanophyceae</taxon>
        <taxon>Synechococcales</taxon>
        <taxon>Synechococcaceae</taxon>
        <taxon>Synechococcus</taxon>
    </lineage>
</organism>
<evidence type="ECO:0000313" key="3">
    <source>
        <dbReference type="Proteomes" id="UP001154265"/>
    </source>
</evidence>
<dbReference type="PROSITE" id="PS50883">
    <property type="entry name" value="EAL"/>
    <property type="match status" value="1"/>
</dbReference>
<dbReference type="InterPro" id="IPR035919">
    <property type="entry name" value="EAL_sf"/>
</dbReference>
<dbReference type="PANTHER" id="PTHR33121:SF15">
    <property type="entry name" value="BLUE LIGHT- AND TEMPERATURE-REGULATED ANTIREPRESSOR BLUF"/>
    <property type="match status" value="1"/>
</dbReference>
<dbReference type="SMART" id="SM00052">
    <property type="entry name" value="EAL"/>
    <property type="match status" value="1"/>
</dbReference>
<comment type="caution">
    <text evidence="2">The sequence shown here is derived from an EMBL/GenBank/DDBJ whole genome shotgun (WGS) entry which is preliminary data.</text>
</comment>
<proteinExistence type="predicted"/>
<dbReference type="EMBL" id="JAKKUT010000002">
    <property type="protein sequence ID" value="MDG2991493.1"/>
    <property type="molecule type" value="Genomic_DNA"/>
</dbReference>
<gene>
    <name evidence="2" type="ORF">L3556_11210</name>
</gene>
<dbReference type="CDD" id="cd01948">
    <property type="entry name" value="EAL"/>
    <property type="match status" value="1"/>
</dbReference>
<dbReference type="Proteomes" id="UP001154265">
    <property type="component" value="Unassembled WGS sequence"/>
</dbReference>
<dbReference type="PANTHER" id="PTHR33121">
    <property type="entry name" value="CYCLIC DI-GMP PHOSPHODIESTERASE PDEF"/>
    <property type="match status" value="1"/>
</dbReference>
<dbReference type="Gene3D" id="3.20.20.450">
    <property type="entry name" value="EAL domain"/>
    <property type="match status" value="1"/>
</dbReference>
<evidence type="ECO:0000313" key="2">
    <source>
        <dbReference type="EMBL" id="MDG2991493.1"/>
    </source>
</evidence>
<feature type="domain" description="EAL" evidence="1">
    <location>
        <begin position="114"/>
        <end position="366"/>
    </location>
</feature>